<keyword evidence="5" id="KW-1133">Transmembrane helix</keyword>
<dbReference type="Gene3D" id="3.20.20.80">
    <property type="entry name" value="Glycosidases"/>
    <property type="match status" value="1"/>
</dbReference>
<feature type="transmembrane region" description="Helical" evidence="5">
    <location>
        <begin position="404"/>
        <end position="422"/>
    </location>
</feature>
<feature type="transmembrane region" description="Helical" evidence="5">
    <location>
        <begin position="136"/>
        <end position="158"/>
    </location>
</feature>
<dbReference type="Pfam" id="PF00703">
    <property type="entry name" value="Glyco_hydro_2"/>
    <property type="match status" value="1"/>
</dbReference>
<dbReference type="Proteomes" id="UP000509510">
    <property type="component" value="Chromosome V"/>
</dbReference>
<dbReference type="Pfam" id="PF02837">
    <property type="entry name" value="Glyco_hydro_2_N"/>
    <property type="match status" value="1"/>
</dbReference>
<feature type="transmembrane region" description="Helical" evidence="5">
    <location>
        <begin position="111"/>
        <end position="129"/>
    </location>
</feature>
<dbReference type="InterPro" id="IPR020846">
    <property type="entry name" value="MFS_dom"/>
</dbReference>
<dbReference type="GeneID" id="55997127"/>
<evidence type="ECO:0000256" key="5">
    <source>
        <dbReference type="SAM" id="Phobius"/>
    </source>
</evidence>
<dbReference type="InterPro" id="IPR036156">
    <property type="entry name" value="Beta-gal/glucu_dom_sf"/>
</dbReference>
<dbReference type="RefSeq" id="XP_035348657.1">
    <property type="nucleotide sequence ID" value="XM_035492764.1"/>
</dbReference>
<dbReference type="InterPro" id="IPR017853">
    <property type="entry name" value="GH"/>
</dbReference>
<dbReference type="EMBL" id="CP055902">
    <property type="protein sequence ID" value="QKX62483.1"/>
    <property type="molecule type" value="Genomic_DNA"/>
</dbReference>
<dbReference type="SUPFAM" id="SSF103473">
    <property type="entry name" value="MFS general substrate transporter"/>
    <property type="match status" value="1"/>
</dbReference>
<feature type="transmembrane region" description="Helical" evidence="5">
    <location>
        <begin position="164"/>
        <end position="184"/>
    </location>
</feature>
<dbReference type="InterPro" id="IPR036259">
    <property type="entry name" value="MFS_trans_sf"/>
</dbReference>
<reference evidence="8" key="1">
    <citation type="submission" date="2020-06" db="EMBL/GenBank/DDBJ databases">
        <title>A chromosome-scale genome assembly of Talaromyces rugulosus W13939.</title>
        <authorList>
            <person name="Wang B."/>
            <person name="Guo L."/>
            <person name="Ye K."/>
            <person name="Wang L."/>
        </authorList>
    </citation>
    <scope>NUCLEOTIDE SEQUENCE [LARGE SCALE GENOMIC DNA]</scope>
    <source>
        <strain evidence="8">W13939</strain>
    </source>
</reference>
<feature type="transmembrane region" description="Helical" evidence="5">
    <location>
        <begin position="51"/>
        <end position="70"/>
    </location>
</feature>
<evidence type="ECO:0000256" key="4">
    <source>
        <dbReference type="ARBA" id="ARBA00023295"/>
    </source>
</evidence>
<organism evidence="7 8">
    <name type="scientific">Talaromyces rugulosus</name>
    <name type="common">Penicillium rugulosum</name>
    <dbReference type="NCBI Taxonomy" id="121627"/>
    <lineage>
        <taxon>Eukaryota</taxon>
        <taxon>Fungi</taxon>
        <taxon>Dikarya</taxon>
        <taxon>Ascomycota</taxon>
        <taxon>Pezizomycotina</taxon>
        <taxon>Eurotiomycetes</taxon>
        <taxon>Eurotiomycetidae</taxon>
        <taxon>Eurotiales</taxon>
        <taxon>Trichocomaceae</taxon>
        <taxon>Talaromyces</taxon>
        <taxon>Talaromyces sect. Islandici</taxon>
    </lineage>
</organism>
<evidence type="ECO:0000313" key="8">
    <source>
        <dbReference type="Proteomes" id="UP000509510"/>
    </source>
</evidence>
<name>A0A7H8RD44_TALRU</name>
<dbReference type="InterPro" id="IPR013783">
    <property type="entry name" value="Ig-like_fold"/>
</dbReference>
<dbReference type="SUPFAM" id="SSF49785">
    <property type="entry name" value="Galactose-binding domain-like"/>
    <property type="match status" value="1"/>
</dbReference>
<dbReference type="GO" id="GO:0022857">
    <property type="term" value="F:transmembrane transporter activity"/>
    <property type="evidence" value="ECO:0007669"/>
    <property type="project" value="InterPro"/>
</dbReference>
<feature type="transmembrane region" description="Helical" evidence="5">
    <location>
        <begin position="434"/>
        <end position="454"/>
    </location>
</feature>
<keyword evidence="5" id="KW-0812">Transmembrane</keyword>
<dbReference type="Gene3D" id="2.60.40.10">
    <property type="entry name" value="Immunoglobulins"/>
    <property type="match status" value="1"/>
</dbReference>
<dbReference type="InterPro" id="IPR051913">
    <property type="entry name" value="GH2_Domain-Containing"/>
</dbReference>
<feature type="transmembrane region" description="Helical" evidence="5">
    <location>
        <begin position="251"/>
        <end position="271"/>
    </location>
</feature>
<dbReference type="AlphaFoldDB" id="A0A7H8RD44"/>
<evidence type="ECO:0000256" key="1">
    <source>
        <dbReference type="ARBA" id="ARBA00004141"/>
    </source>
</evidence>
<proteinExistence type="inferred from homology"/>
<dbReference type="SUPFAM" id="SSF51445">
    <property type="entry name" value="(Trans)glycosidases"/>
    <property type="match status" value="1"/>
</dbReference>
<keyword evidence="8" id="KW-1185">Reference proteome</keyword>
<dbReference type="PANTHER" id="PTHR42732">
    <property type="entry name" value="BETA-GALACTOSIDASE"/>
    <property type="match status" value="1"/>
</dbReference>
<feature type="transmembrane region" description="Helical" evidence="5">
    <location>
        <begin position="7"/>
        <end position="31"/>
    </location>
</feature>
<accession>A0A7H8RD44</accession>
<dbReference type="InterPro" id="IPR006102">
    <property type="entry name" value="Ig-like_GH2"/>
</dbReference>
<feature type="transmembrane region" description="Helical" evidence="5">
    <location>
        <begin position="350"/>
        <end position="375"/>
    </location>
</feature>
<comment type="similarity">
    <text evidence="2">Belongs to the glycosyl hydrolase 2 family.</text>
</comment>
<sequence>MMLSSNTYATFVVGFAIMTDSMVYTLVLPFLPELFSGRLHVPEHQISQWNALAFEVFAVATLLSNIVVGFFADASASKSKPFLLSVVIMVSSTIIFFVATTPEMILVSRAIQGASTTFTWVTGLAYLVAKVGEGELGAYVGWTTVGVAVGEIIGPMVGGPIYDYFGHWAAFAVVEALLLVDILLRVLAKDNKPGVHTETPVEQNTNASIDQDLETNSLLENGRVSSTDYNTVTNSHIARGTDSHRSILSRLAWEWLGTVFTLIVIFLVRGALEVAVPLYLTLQYSWTPTKISLALLTITLPAAVNPVVGELTSRQGPRWWSTSTFAICGAAFISFGNVAGNSDESKTLFIIHSVVIGISLAILVNSNQVAISVAAQRYGFARTRAEDKDEDLGPILSRISPSTMLSGVTTSWAAGILLGPAYSNLMAYTEDAGWQIFCHGLGGLCIVAAVANPWPQYPRPKLARSQWQSLNGIWTYTNAPSHDALHDPPFNHTLSQEVLVPFCLESGLSGIQGENTIYSWYRTTFTVPSTWTGDRVLLNFGAVDYEATVFVNGWNVTFHRGGYSAFSVDVTDYLIDEQNELIVFAFDPTDSDGYVIPIGKQTLNPSHIFYRPCSGIWQSVWIESAPTNYISDLDINGDASGVVNLTVGAARSNGANIQITGTNNPVATHTATAGSPITFKVESPKTWSPDSPNLYDVTIKMDEDTINSYTGFRTVTREVVNGVQRILLNGDVIFPFGTLDQGYWPDGLHTAPTYEAMTFDIKTLKLLGYNMLRKHIKVEPALYYTAADELGILVLQDMPSLPTTRLPNKAQHAEFQRQLEVIITQLRSYTSVFAWVIYNEGWGQPDQYYPEFDLTDIIRELDPTRLVDAVSGWFDHGAGDFSDNHHYSNPQCGLPQSLDPSRVGFQGEFGGTGHNVSAEHLWKVQKAIDLIGETYEMYETLDAWNSRNHDLLGELLSQVQSYSCAGAVWTGTTDVEGEVNGMMTYDRRILRPDVRKWNADMQAVYDASARRSNGFTPNAY</sequence>
<keyword evidence="4" id="KW-0326">Glycosidase</keyword>
<dbReference type="OrthoDB" id="408320at2759"/>
<dbReference type="InterPro" id="IPR008979">
    <property type="entry name" value="Galactose-bd-like_sf"/>
</dbReference>
<dbReference type="KEGG" id="trg:TRUGW13939_09644"/>
<evidence type="ECO:0000259" key="6">
    <source>
        <dbReference type="PROSITE" id="PS50850"/>
    </source>
</evidence>
<keyword evidence="3" id="KW-0378">Hydrolase</keyword>
<dbReference type="GO" id="GO:0005975">
    <property type="term" value="P:carbohydrate metabolic process"/>
    <property type="evidence" value="ECO:0007669"/>
    <property type="project" value="InterPro"/>
</dbReference>
<feature type="domain" description="Major facilitator superfamily (MFS) profile" evidence="6">
    <location>
        <begin position="6"/>
        <end position="431"/>
    </location>
</feature>
<dbReference type="Gene3D" id="1.20.1250.20">
    <property type="entry name" value="MFS general substrate transporter like domains"/>
    <property type="match status" value="2"/>
</dbReference>
<dbReference type="CDD" id="cd17325">
    <property type="entry name" value="MFS_MdtG_SLC18_like"/>
    <property type="match status" value="1"/>
</dbReference>
<dbReference type="Pfam" id="PF07690">
    <property type="entry name" value="MFS_1"/>
    <property type="match status" value="1"/>
</dbReference>
<dbReference type="Gene3D" id="2.60.120.260">
    <property type="entry name" value="Galactose-binding domain-like"/>
    <property type="match status" value="1"/>
</dbReference>
<protein>
    <recommendedName>
        <fullName evidence="6">Major facilitator superfamily (MFS) profile domain-containing protein</fullName>
    </recommendedName>
</protein>
<dbReference type="InterPro" id="IPR011701">
    <property type="entry name" value="MFS"/>
</dbReference>
<dbReference type="SUPFAM" id="SSF49303">
    <property type="entry name" value="beta-Galactosidase/glucuronidase domain"/>
    <property type="match status" value="1"/>
</dbReference>
<feature type="transmembrane region" description="Helical" evidence="5">
    <location>
        <begin position="320"/>
        <end position="338"/>
    </location>
</feature>
<evidence type="ECO:0000313" key="7">
    <source>
        <dbReference type="EMBL" id="QKX62483.1"/>
    </source>
</evidence>
<evidence type="ECO:0000256" key="3">
    <source>
        <dbReference type="ARBA" id="ARBA00022801"/>
    </source>
</evidence>
<keyword evidence="5" id="KW-0472">Membrane</keyword>
<dbReference type="PANTHER" id="PTHR42732:SF2">
    <property type="entry name" value="BETA-MANNOSIDASE"/>
    <property type="match status" value="1"/>
</dbReference>
<dbReference type="InterPro" id="IPR006104">
    <property type="entry name" value="Glyco_hydro_2_N"/>
</dbReference>
<dbReference type="PROSITE" id="PS50850">
    <property type="entry name" value="MFS"/>
    <property type="match status" value="1"/>
</dbReference>
<dbReference type="GO" id="GO:0016020">
    <property type="term" value="C:membrane"/>
    <property type="evidence" value="ECO:0007669"/>
    <property type="project" value="UniProtKB-SubCell"/>
</dbReference>
<evidence type="ECO:0000256" key="2">
    <source>
        <dbReference type="ARBA" id="ARBA00007401"/>
    </source>
</evidence>
<dbReference type="UniPathway" id="UPA00280"/>
<feature type="transmembrane region" description="Helical" evidence="5">
    <location>
        <begin position="82"/>
        <end position="99"/>
    </location>
</feature>
<comment type="subcellular location">
    <subcellularLocation>
        <location evidence="1">Membrane</location>
        <topology evidence="1">Multi-pass membrane protein</topology>
    </subcellularLocation>
</comment>
<gene>
    <name evidence="7" type="ORF">TRUGW13939_09644</name>
</gene>
<dbReference type="GO" id="GO:0004553">
    <property type="term" value="F:hydrolase activity, hydrolyzing O-glycosyl compounds"/>
    <property type="evidence" value="ECO:0007669"/>
    <property type="project" value="InterPro"/>
</dbReference>